<dbReference type="OrthoDB" id="9132691at2"/>
<dbReference type="EMBL" id="CP040078">
    <property type="protein sequence ID" value="QCP53325.1"/>
    <property type="molecule type" value="Genomic_DNA"/>
</dbReference>
<dbReference type="Proteomes" id="UP000298656">
    <property type="component" value="Chromosome 2"/>
</dbReference>
<keyword evidence="1" id="KW-0472">Membrane</keyword>
<dbReference type="RefSeq" id="WP_137336095.1">
    <property type="nucleotide sequence ID" value="NZ_CP040078.1"/>
</dbReference>
<organism evidence="2 3">
    <name type="scientific">Trinickia violacea</name>
    <dbReference type="NCBI Taxonomy" id="2571746"/>
    <lineage>
        <taxon>Bacteria</taxon>
        <taxon>Pseudomonadati</taxon>
        <taxon>Pseudomonadota</taxon>
        <taxon>Betaproteobacteria</taxon>
        <taxon>Burkholderiales</taxon>
        <taxon>Burkholderiaceae</taxon>
        <taxon>Trinickia</taxon>
    </lineage>
</organism>
<sequence>MFVKSFVISFVGAARAQRPQAVALRLAEWPARVHFLVTPSGDAARAALAAGRSDRSFTQRVRASVEGQFRRAAKSAARTALRAAYVGSPLTPTGYVVLALTVGAIAMVAMLVTSSAGSELEGALRVNGYFA</sequence>
<evidence type="ECO:0000313" key="3">
    <source>
        <dbReference type="Proteomes" id="UP000298656"/>
    </source>
</evidence>
<protein>
    <submittedName>
        <fullName evidence="2">Uncharacterized protein</fullName>
    </submittedName>
</protein>
<keyword evidence="1" id="KW-1133">Transmembrane helix</keyword>
<feature type="transmembrane region" description="Helical" evidence="1">
    <location>
        <begin position="94"/>
        <end position="112"/>
    </location>
</feature>
<accession>A0A4P8IZ73</accession>
<evidence type="ECO:0000313" key="2">
    <source>
        <dbReference type="EMBL" id="QCP53325.1"/>
    </source>
</evidence>
<gene>
    <name evidence="2" type="ORF">FAZ95_30155</name>
</gene>
<evidence type="ECO:0000256" key="1">
    <source>
        <dbReference type="SAM" id="Phobius"/>
    </source>
</evidence>
<name>A0A4P8IZ73_9BURK</name>
<reference evidence="2 3" key="1">
    <citation type="submission" date="2019-05" db="EMBL/GenBank/DDBJ databases">
        <title>Burkholderia sp. DHOD12, isolated from subtropical forest soil.</title>
        <authorList>
            <person name="Gao Z.-H."/>
            <person name="Qiu L.-H."/>
        </authorList>
    </citation>
    <scope>NUCLEOTIDE SEQUENCE [LARGE SCALE GENOMIC DNA]</scope>
    <source>
        <strain evidence="2 3">DHOD12</strain>
    </source>
</reference>
<keyword evidence="1" id="KW-0812">Transmembrane</keyword>
<keyword evidence="3" id="KW-1185">Reference proteome</keyword>
<dbReference type="AlphaFoldDB" id="A0A4P8IZ73"/>
<proteinExistence type="predicted"/>
<dbReference type="KEGG" id="tvl:FAZ95_30155"/>